<sequence length="134" mass="14987">MNQVKCPNCGATTFSNVVADKQQKEITIACQYCNSQFKTENPDYVAEIQEPRRPTPAPVSEEEKQYKKYKLWSTQGYVGGAFMGSVGLILWKSYLKTGEGDKRLGAVLLLIGGAILIWSGWAYGKKKKSFQQKP</sequence>
<accession>A0A327W5A2</accession>
<protein>
    <submittedName>
        <fullName evidence="2">Uncharacterized protein</fullName>
    </submittedName>
</protein>
<organism evidence="2 3">
    <name type="scientific">Chitinophaga dinghuensis</name>
    <dbReference type="NCBI Taxonomy" id="1539050"/>
    <lineage>
        <taxon>Bacteria</taxon>
        <taxon>Pseudomonadati</taxon>
        <taxon>Bacteroidota</taxon>
        <taxon>Chitinophagia</taxon>
        <taxon>Chitinophagales</taxon>
        <taxon>Chitinophagaceae</taxon>
        <taxon>Chitinophaga</taxon>
    </lineage>
</organism>
<dbReference type="AlphaFoldDB" id="A0A327W5A2"/>
<comment type="caution">
    <text evidence="2">The sequence shown here is derived from an EMBL/GenBank/DDBJ whole genome shotgun (WGS) entry which is preliminary data.</text>
</comment>
<dbReference type="RefSeq" id="WP_111591857.1">
    <property type="nucleotide sequence ID" value="NZ_QLMA01000003.1"/>
</dbReference>
<evidence type="ECO:0000313" key="3">
    <source>
        <dbReference type="Proteomes" id="UP000249819"/>
    </source>
</evidence>
<name>A0A327W5A2_9BACT</name>
<feature type="transmembrane region" description="Helical" evidence="1">
    <location>
        <begin position="71"/>
        <end position="91"/>
    </location>
</feature>
<proteinExistence type="predicted"/>
<keyword evidence="3" id="KW-1185">Reference proteome</keyword>
<keyword evidence="1" id="KW-0472">Membrane</keyword>
<reference evidence="2 3" key="1">
    <citation type="submission" date="2018-06" db="EMBL/GenBank/DDBJ databases">
        <title>Genomic Encyclopedia of Archaeal and Bacterial Type Strains, Phase II (KMG-II): from individual species to whole genera.</title>
        <authorList>
            <person name="Goeker M."/>
        </authorList>
    </citation>
    <scope>NUCLEOTIDE SEQUENCE [LARGE SCALE GENOMIC DNA]</scope>
    <source>
        <strain evidence="2 3">DSM 29821</strain>
    </source>
</reference>
<dbReference type="EMBL" id="QLMA01000003">
    <property type="protein sequence ID" value="RAJ83194.1"/>
    <property type="molecule type" value="Genomic_DNA"/>
</dbReference>
<dbReference type="Proteomes" id="UP000249819">
    <property type="component" value="Unassembled WGS sequence"/>
</dbReference>
<feature type="transmembrane region" description="Helical" evidence="1">
    <location>
        <begin position="103"/>
        <end position="124"/>
    </location>
</feature>
<evidence type="ECO:0000256" key="1">
    <source>
        <dbReference type="SAM" id="Phobius"/>
    </source>
</evidence>
<dbReference type="OrthoDB" id="678275at2"/>
<gene>
    <name evidence="2" type="ORF">CLV59_103154</name>
</gene>
<evidence type="ECO:0000313" key="2">
    <source>
        <dbReference type="EMBL" id="RAJ83194.1"/>
    </source>
</evidence>
<keyword evidence="1" id="KW-0812">Transmembrane</keyword>
<keyword evidence="1" id="KW-1133">Transmembrane helix</keyword>